<dbReference type="PANTHER" id="PTHR43861">
    <property type="entry name" value="TRANS-ACONITATE 2-METHYLTRANSFERASE-RELATED"/>
    <property type="match status" value="1"/>
</dbReference>
<dbReference type="STRING" id="650850.SAMN04488129_102228"/>
<proteinExistence type="predicted"/>
<protein>
    <submittedName>
        <fullName evidence="2">Methyltransferase domain-containing protein</fullName>
    </submittedName>
</protein>
<dbReference type="CDD" id="cd02440">
    <property type="entry name" value="AdoMet_MTases"/>
    <property type="match status" value="1"/>
</dbReference>
<dbReference type="Gene3D" id="3.90.550.10">
    <property type="entry name" value="Spore Coat Polysaccharide Biosynthesis Protein SpsA, Chain A"/>
    <property type="match status" value="1"/>
</dbReference>
<keyword evidence="2" id="KW-0489">Methyltransferase</keyword>
<accession>A0A1H7HI90</accession>
<dbReference type="AlphaFoldDB" id="A0A1H7HI90"/>
<sequence length="535" mass="60551">MSTNAPIIVFAYNRPDHLRQTLDHLARAEDARDSDLWIFCDGFKPGADPVPIDAARAVARNPAWHARFASVRVETSDINIGLALSIITGVSRVMEEAGKAIVVEDDLLVAPDFLRFMNDCLDFYRDDSRVGSVTGFSPLPAPPPGYAHDVMALPRNCSHGWATWADRWRAVDWDARGAAQLLNEHALRRRFNAAGNDRLDRLRRQLEGRIDSWSIRFGLWQCLAGWHTIYPVHNRVRNIGFDDSGVHTRQGQDVNACALTAARPYRLEHVAEDPAILRRVAQIYGGPWIKRTLRGVRVKFRTLKTGIAMSRWNKQDTNYSDACQHYDLEYFRDQSRDGDLRGAINAWKFQSLVRRDQDILDFGCGDGALLEALGGKNGVEVNPHARDAAQARGFRIEESIDAFDDASIDFIVSNHCLEHVEDPVSVIRKMRRVIRPDGTLVIVVPCHRADFAFRENDRDFHLFSWSAANLGNVVKLAGFEVLEAREVQHRWPPKWRTIYRCFGPGGFHAASRIWSRIDRTVSQVICVARPAVSDK</sequence>
<gene>
    <name evidence="2" type="ORF">SAMN04488129_102228</name>
</gene>
<evidence type="ECO:0000313" key="3">
    <source>
        <dbReference type="Proteomes" id="UP000198807"/>
    </source>
</evidence>
<dbReference type="InterPro" id="IPR029063">
    <property type="entry name" value="SAM-dependent_MTases_sf"/>
</dbReference>
<dbReference type="EMBL" id="FOBC01000002">
    <property type="protein sequence ID" value="SEK50093.1"/>
    <property type="molecule type" value="Genomic_DNA"/>
</dbReference>
<dbReference type="GO" id="GO:0032259">
    <property type="term" value="P:methylation"/>
    <property type="evidence" value="ECO:0007669"/>
    <property type="project" value="UniProtKB-KW"/>
</dbReference>
<dbReference type="Pfam" id="PF13489">
    <property type="entry name" value="Methyltransf_23"/>
    <property type="match status" value="1"/>
</dbReference>
<dbReference type="Proteomes" id="UP000198807">
    <property type="component" value="Unassembled WGS sequence"/>
</dbReference>
<evidence type="ECO:0000313" key="2">
    <source>
        <dbReference type="EMBL" id="SEK50093.1"/>
    </source>
</evidence>
<reference evidence="3" key="1">
    <citation type="submission" date="2016-10" db="EMBL/GenBank/DDBJ databases">
        <authorList>
            <person name="Varghese N."/>
            <person name="Submissions S."/>
        </authorList>
    </citation>
    <scope>NUCLEOTIDE SEQUENCE [LARGE SCALE GENOMIC DNA]</scope>
    <source>
        <strain evidence="3">CGMCC 1.9150</strain>
    </source>
</reference>
<dbReference type="RefSeq" id="WP_089710260.1">
    <property type="nucleotide sequence ID" value="NZ_FOBC01000002.1"/>
</dbReference>
<dbReference type="GO" id="GO:0008168">
    <property type="term" value="F:methyltransferase activity"/>
    <property type="evidence" value="ECO:0007669"/>
    <property type="project" value="UniProtKB-KW"/>
</dbReference>
<dbReference type="PANTHER" id="PTHR43861:SF3">
    <property type="entry name" value="PUTATIVE (AFU_ORTHOLOGUE AFUA_2G14390)-RELATED"/>
    <property type="match status" value="1"/>
</dbReference>
<name>A0A1H7HI90_9GAMM</name>
<dbReference type="SUPFAM" id="SSF53335">
    <property type="entry name" value="S-adenosyl-L-methionine-dependent methyltransferases"/>
    <property type="match status" value="1"/>
</dbReference>
<keyword evidence="1 2" id="KW-0808">Transferase</keyword>
<dbReference type="InterPro" id="IPR029044">
    <property type="entry name" value="Nucleotide-diphossugar_trans"/>
</dbReference>
<dbReference type="SUPFAM" id="SSF53448">
    <property type="entry name" value="Nucleotide-diphospho-sugar transferases"/>
    <property type="match status" value="1"/>
</dbReference>
<organism evidence="2 3">
    <name type="scientific">Halomonas daqiaonensis</name>
    <dbReference type="NCBI Taxonomy" id="650850"/>
    <lineage>
        <taxon>Bacteria</taxon>
        <taxon>Pseudomonadati</taxon>
        <taxon>Pseudomonadota</taxon>
        <taxon>Gammaproteobacteria</taxon>
        <taxon>Oceanospirillales</taxon>
        <taxon>Halomonadaceae</taxon>
        <taxon>Halomonas</taxon>
    </lineage>
</organism>
<evidence type="ECO:0000256" key="1">
    <source>
        <dbReference type="ARBA" id="ARBA00022679"/>
    </source>
</evidence>
<keyword evidence="3" id="KW-1185">Reference proteome</keyword>
<dbReference type="OrthoDB" id="9760689at2"/>
<dbReference type="Gene3D" id="3.40.50.150">
    <property type="entry name" value="Vaccinia Virus protein VP39"/>
    <property type="match status" value="1"/>
</dbReference>